<evidence type="ECO:0000256" key="1">
    <source>
        <dbReference type="SAM" id="MobiDB-lite"/>
    </source>
</evidence>
<dbReference type="PANTHER" id="PTHR38221:SF1">
    <property type="entry name" value="OVULE PROTEIN"/>
    <property type="match status" value="1"/>
</dbReference>
<accession>A0A022Q2D4</accession>
<evidence type="ECO:0000313" key="3">
    <source>
        <dbReference type="Proteomes" id="UP000030748"/>
    </source>
</evidence>
<dbReference type="AlphaFoldDB" id="A0A022Q2D4"/>
<sequence length="241" mass="26245">MVSLPATSSSSRQQSEEDPVFHTPPEHHNHSQLSSSEDQNGDGGCCRSEKVRVSEGELEDEADSHKLMALIDELERDTVPVDETEKIASETQDAGGDLDGIYVNRGEIRTEDLDGIEVNTCSTGSLNSSRIEEDIRNMKPDRVREDEKICGDGCPKIDDGEKKRRKLPASLFYTRAKNVEGSGTSNGGLVNFVDILKVAVGGGEDGGGGAAGEEDVDLLETAKRRGLTFPRPRWWPPEGDF</sequence>
<reference evidence="2 3" key="1">
    <citation type="journal article" date="2013" name="Proc. Natl. Acad. Sci. U.S.A.">
        <title>Fine-scale variation in meiotic recombination in Mimulus inferred from population shotgun sequencing.</title>
        <authorList>
            <person name="Hellsten U."/>
            <person name="Wright K.M."/>
            <person name="Jenkins J."/>
            <person name="Shu S."/>
            <person name="Yuan Y."/>
            <person name="Wessler S.R."/>
            <person name="Schmutz J."/>
            <person name="Willis J.H."/>
            <person name="Rokhsar D.S."/>
        </authorList>
    </citation>
    <scope>NUCLEOTIDE SEQUENCE [LARGE SCALE GENOMIC DNA]</scope>
    <source>
        <strain evidence="3">cv. DUN x IM62</strain>
    </source>
</reference>
<dbReference type="PANTHER" id="PTHR38221">
    <property type="entry name" value="BNAA04G14260D PROTEIN"/>
    <property type="match status" value="1"/>
</dbReference>
<evidence type="ECO:0000313" key="2">
    <source>
        <dbReference type="EMBL" id="EYU21303.1"/>
    </source>
</evidence>
<feature type="compositionally biased region" description="Polar residues" evidence="1">
    <location>
        <begin position="1"/>
        <end position="13"/>
    </location>
</feature>
<proteinExistence type="predicted"/>
<protein>
    <submittedName>
        <fullName evidence="2">Uncharacterized protein</fullName>
    </submittedName>
</protein>
<dbReference type="eggNOG" id="ENOG502S816">
    <property type="taxonomic scope" value="Eukaryota"/>
</dbReference>
<organism evidence="2 3">
    <name type="scientific">Erythranthe guttata</name>
    <name type="common">Yellow monkey flower</name>
    <name type="synonym">Mimulus guttatus</name>
    <dbReference type="NCBI Taxonomy" id="4155"/>
    <lineage>
        <taxon>Eukaryota</taxon>
        <taxon>Viridiplantae</taxon>
        <taxon>Streptophyta</taxon>
        <taxon>Embryophyta</taxon>
        <taxon>Tracheophyta</taxon>
        <taxon>Spermatophyta</taxon>
        <taxon>Magnoliopsida</taxon>
        <taxon>eudicotyledons</taxon>
        <taxon>Gunneridae</taxon>
        <taxon>Pentapetalae</taxon>
        <taxon>asterids</taxon>
        <taxon>lamiids</taxon>
        <taxon>Lamiales</taxon>
        <taxon>Phrymaceae</taxon>
        <taxon>Erythranthe</taxon>
    </lineage>
</organism>
<dbReference type="Proteomes" id="UP000030748">
    <property type="component" value="Unassembled WGS sequence"/>
</dbReference>
<name>A0A022Q2D4_ERYGU</name>
<keyword evidence="3" id="KW-1185">Reference proteome</keyword>
<feature type="region of interest" description="Disordered" evidence="1">
    <location>
        <begin position="1"/>
        <end position="64"/>
    </location>
</feature>
<dbReference type="EMBL" id="KI632223">
    <property type="protein sequence ID" value="EYU21303.1"/>
    <property type="molecule type" value="Genomic_DNA"/>
</dbReference>
<gene>
    <name evidence="2" type="ORF">MIMGU_mgv1a012741mg</name>
</gene>